<name>A0A4S8Q367_9HYPH</name>
<dbReference type="AlphaFoldDB" id="A0A4S8Q367"/>
<evidence type="ECO:0000313" key="5">
    <source>
        <dbReference type="Proteomes" id="UP000307378"/>
    </source>
</evidence>
<dbReference type="InterPro" id="IPR051910">
    <property type="entry name" value="ComF/GntX_DNA_util-trans"/>
</dbReference>
<proteinExistence type="inferred from homology"/>
<evidence type="ECO:0000256" key="1">
    <source>
        <dbReference type="ARBA" id="ARBA00008007"/>
    </source>
</evidence>
<dbReference type="PANTHER" id="PTHR47505:SF1">
    <property type="entry name" value="DNA UTILIZATION PROTEIN YHGH"/>
    <property type="match status" value="1"/>
</dbReference>
<feature type="domain" description="Double zinc ribbon" evidence="3">
    <location>
        <begin position="25"/>
        <end position="72"/>
    </location>
</feature>
<gene>
    <name evidence="4" type="ORF">FAA86_08265</name>
</gene>
<dbReference type="RefSeq" id="WP_136539657.1">
    <property type="nucleotide sequence ID" value="NZ_STGU01000003.1"/>
</dbReference>
<dbReference type="SUPFAM" id="SSF53271">
    <property type="entry name" value="PRTase-like"/>
    <property type="match status" value="1"/>
</dbReference>
<comment type="caution">
    <text evidence="4">The sequence shown here is derived from an EMBL/GenBank/DDBJ whole genome shotgun (WGS) entry which is preliminary data.</text>
</comment>
<evidence type="ECO:0000313" key="4">
    <source>
        <dbReference type="EMBL" id="THV37571.1"/>
    </source>
</evidence>
<comment type="similarity">
    <text evidence="1">Belongs to the ComF/GntX family.</text>
</comment>
<protein>
    <submittedName>
        <fullName evidence="4">ComF family protein</fullName>
    </submittedName>
</protein>
<evidence type="ECO:0000259" key="2">
    <source>
        <dbReference type="Pfam" id="PF00156"/>
    </source>
</evidence>
<dbReference type="InterPro" id="IPR044005">
    <property type="entry name" value="DZR_2"/>
</dbReference>
<dbReference type="Gene3D" id="3.40.50.2020">
    <property type="match status" value="1"/>
</dbReference>
<dbReference type="PANTHER" id="PTHR47505">
    <property type="entry name" value="DNA UTILIZATION PROTEIN YHGH"/>
    <property type="match status" value="1"/>
</dbReference>
<accession>A0A4S8Q367</accession>
<sequence>MWAHLVQKSASVSRHHAGTVLRGLFHLVYPPACAHCHGRVASHHALCPACWGEMRLIEKPYCPVLGLPFAHDPGEGMVSPQAIAQPPVFDRLRSVALHEGVARHLVHDLKYRDRVDLAPMMAGWMVRAASLEVAEADAILAVPLHRMRMFRRMFNQSAELARHVARQSGKPFLAEALVRRKRTQQQVGLTANQRSLNVRGAFEVPEGRADLIFGKRLVLIDDVYTTGATVSAATTALKKAGAADVTVLTFARALAGPI</sequence>
<reference evidence="4 5" key="1">
    <citation type="submission" date="2019-04" db="EMBL/GenBank/DDBJ databases">
        <title>genome sequence of strain W3.</title>
        <authorList>
            <person name="Gao J."/>
            <person name="Sun J."/>
        </authorList>
    </citation>
    <scope>NUCLEOTIDE SEQUENCE [LARGE SCALE GENOMIC DNA]</scope>
    <source>
        <strain evidence="4 5">W3</strain>
    </source>
</reference>
<dbReference type="Pfam" id="PF00156">
    <property type="entry name" value="Pribosyltran"/>
    <property type="match status" value="1"/>
</dbReference>
<dbReference type="InterPro" id="IPR029057">
    <property type="entry name" value="PRTase-like"/>
</dbReference>
<evidence type="ECO:0000259" key="3">
    <source>
        <dbReference type="Pfam" id="PF18912"/>
    </source>
</evidence>
<feature type="domain" description="Phosphoribosyltransferase" evidence="2">
    <location>
        <begin position="158"/>
        <end position="253"/>
    </location>
</feature>
<dbReference type="EMBL" id="STGU01000003">
    <property type="protein sequence ID" value="THV37571.1"/>
    <property type="molecule type" value="Genomic_DNA"/>
</dbReference>
<dbReference type="Pfam" id="PF18912">
    <property type="entry name" value="DZR_2"/>
    <property type="match status" value="1"/>
</dbReference>
<dbReference type="Proteomes" id="UP000307378">
    <property type="component" value="Unassembled WGS sequence"/>
</dbReference>
<dbReference type="InterPro" id="IPR000836">
    <property type="entry name" value="PRTase_dom"/>
</dbReference>
<dbReference type="CDD" id="cd06223">
    <property type="entry name" value="PRTases_typeI"/>
    <property type="match status" value="1"/>
</dbReference>
<organism evidence="4 5">
    <name type="scientific">Rhizobium rosettiformans W3</name>
    <dbReference type="NCBI Taxonomy" id="538378"/>
    <lineage>
        <taxon>Bacteria</taxon>
        <taxon>Pseudomonadati</taxon>
        <taxon>Pseudomonadota</taxon>
        <taxon>Alphaproteobacteria</taxon>
        <taxon>Hyphomicrobiales</taxon>
        <taxon>Rhizobiaceae</taxon>
        <taxon>Rhizobium/Agrobacterium group</taxon>
        <taxon>Rhizobium</taxon>
    </lineage>
</organism>